<feature type="domain" description="SbsA Ig-like" evidence="3">
    <location>
        <begin position="1767"/>
        <end position="1879"/>
    </location>
</feature>
<dbReference type="RefSeq" id="WP_093552158.1">
    <property type="nucleotide sequence ID" value="NZ_FPBO01000001.1"/>
</dbReference>
<organism evidence="6 7">
    <name type="scientific">Pseudoduganella namucuonensis</name>
    <dbReference type="NCBI Taxonomy" id="1035707"/>
    <lineage>
        <taxon>Bacteria</taxon>
        <taxon>Pseudomonadati</taxon>
        <taxon>Pseudomonadota</taxon>
        <taxon>Betaproteobacteria</taxon>
        <taxon>Burkholderiales</taxon>
        <taxon>Oxalobacteraceae</taxon>
        <taxon>Telluria group</taxon>
        <taxon>Pseudoduganella</taxon>
    </lineage>
</organism>
<feature type="domain" description="Bacterial Ig-like" evidence="5">
    <location>
        <begin position="437"/>
        <end position="530"/>
    </location>
</feature>
<keyword evidence="7" id="KW-1185">Reference proteome</keyword>
<dbReference type="InterPro" id="IPR032812">
    <property type="entry name" value="SbsA_Ig"/>
</dbReference>
<feature type="domain" description="Bacterial Ig-like" evidence="5">
    <location>
        <begin position="740"/>
        <end position="835"/>
    </location>
</feature>
<dbReference type="EMBL" id="FPBO01000001">
    <property type="protein sequence ID" value="SFU27137.1"/>
    <property type="molecule type" value="Genomic_DNA"/>
</dbReference>
<feature type="domain" description="Bacterial Ig-like" evidence="5">
    <location>
        <begin position="231"/>
        <end position="330"/>
    </location>
</feature>
<evidence type="ECO:0000256" key="2">
    <source>
        <dbReference type="SAM" id="MobiDB-lite"/>
    </source>
</evidence>
<accession>A0A1I7ET67</accession>
<dbReference type="OrthoDB" id="6091599at2"/>
<dbReference type="Gene3D" id="2.160.20.160">
    <property type="match status" value="2"/>
</dbReference>
<evidence type="ECO:0000259" key="4">
    <source>
        <dbReference type="Pfam" id="PF19077"/>
    </source>
</evidence>
<dbReference type="Pfam" id="PF13205">
    <property type="entry name" value="Big_5"/>
    <property type="match status" value="3"/>
</dbReference>
<dbReference type="InterPro" id="IPR044048">
    <property type="entry name" value="Big_12"/>
</dbReference>
<evidence type="ECO:0000259" key="3">
    <source>
        <dbReference type="Pfam" id="PF13205"/>
    </source>
</evidence>
<feature type="domain" description="SbsA Ig-like" evidence="3">
    <location>
        <begin position="1159"/>
        <end position="1271"/>
    </location>
</feature>
<dbReference type="InterPro" id="IPR013783">
    <property type="entry name" value="Ig-like_fold"/>
</dbReference>
<dbReference type="InterPro" id="IPR011049">
    <property type="entry name" value="Serralysin-like_metalloprot_C"/>
</dbReference>
<name>A0A1I7ET67_9BURK</name>
<feature type="domain" description="Bacterial Ig-like" evidence="4">
    <location>
        <begin position="1057"/>
        <end position="1156"/>
    </location>
</feature>
<sequence>MPTVDQTAPTLASSTTGTIAAGANIVLTFSEAIAAGSGNIVITDGATQTYMSSGGVLRTRVVGATDTRTISITDPQVTIDGNTVTINLTGDLKAGVKYSVQMATGVLRDLTGNSYKGLADSTKLAFTTEAAAAPTATVNSAIGMTDTGVLATDYITNATSQVFSGSYSGTLGAGEMVQVSLDGGASWQQAAVSGNSWSYSTTIADSGTVMARVANAAGLSTSAQSHGFVLDTAAPAVPAIALASDSLAAGQTTTVTVTFAEKVTGLEAADFTVTGGALGDFTSADGGLTWTATLTPTAGAGANSAGGIALAAGGVADLAGNTGPAAASSAKSFSYNVLGAPDAAVGGAIHFIDSGSSATDYITNTAAQTVTGTYTGTLAAGESVEVSLDGGTTWHTAGATAGAWSYSGTIGASDTIVARVTNGTLHSASASQTYVYDATTPTFTTTLSDTSLKAGETATITITFSEAVVGLETSDFSVSGCTISSLGSNDGGVTWTATVTPTANASGSGSVTLSGAVATDLAGNGATGAQVCNFDYDTAAPATPTIELSDAVLGSGETATVTVTFAEKVTGLAATDFTISNGTLGTFTSVDQGITWTATLTPATGIGEGSITLNSGTVSDLAGNTGPAAASSAIGFSYNAPAAPTAVVTNLHFFNQASGVSPYYTNSSSQQIGGTYDGTLASGESIEVSVDNGVSWGTATLLANNFFQFTPTISNSGTLIARVTNGDTSTTPVSHSYTYDTTLPTLLNVVFGDDSLKAGQTTQVTFTFSEQLSDGFTPAFSQAHGTLGDLQTSDHITWTATLTPEAGYTGAAGLVLQSGSARDLAGNVAESSTHNFTVDTVAPAPALTISDNTLATGGTATVTLSFAEPITDTPVASDFTVVGGTLGAFTTSNEGFTWTATLTPTSGATGSGSVTLQAGSISDQAGNTGPASATAVTFDYDTQTPSLTADTLDISADTGELATDFVTKTASQTVTGSFSGTVYAPTGAKIEVSADGSNWTLATVDNDTHTFSATGVTLSSGTGTLQARLTDSSGATSTQSHSYTLDTTAPPSPTGVTFELYGGSDSGESGDDGVTNDSAPTFLLNVHSAGLAADTVMRIYDVTTGTSVGTHTLSAAEAAEVNFTMQISALTAGTHVLELRAEDLAGNSSSGASVTVIEDYTGPTLTPTSMTEGDTISAETTTITLTASEYLAIDDTHGFSLSNGSDTRTIAFGSGPGDYASFDSGTNLVTITLGDALEHGSDYTLSVHGSPLLDKAGNTLAVDTEVLHFSTLSTVSAPSAYVSSYPSFFGSGAAINTITGALSAALEAGESVQYTVNGGSSWSTGSTSGSTWTLNSVTLSGGGAIGLRVVDGSGNVGGNEELGVASGYTVYLGDGYGGSLDADTMRYLHAGDGSDTISTTGDADGYLDGGGDGDTFTIGGDVTGAIDGGDGNDTISISAIPTGSGMVDGGGDTDTLLFNASGQSYDLSSAVAYLSSFETISMGSGNTLSVSAAAAAALTSTGVLTIDGGAGNTLNLDTSWAELGADGGYASYFNASHEVTLEVATSLTTNLGTSGLAAPTLTLDEDTANASDGDSGTDHVTGNNSLTVGDVTAAHWRYSTNGGGSWTVGSGSTIGLGDGTYAAGTILVQQYNSVGNESGSGTLGYALTVDSTDPGSLASISPTLYGGSDSGAEPDDLITNDMAPTLSINLAGASLEDGDTLQVYDLSTSTVVGLHTVAASEVASGASAFTMQIDALEAGSHQLVLRAEDLAGNTGVHSATPLAFTLDDTAPELSASSIAPNETVDYDTRSLTLTFSEALDISSVNGFSVTNGSDTHEIVFESGDPDEYLSYNADTHTVTIQLGENLWSGYTYEVKIFSSSLGDLAGNYLEVETTLFSFSVDEQPVLAPNAPSISFTDTSYATGSGSGSDLVTSNASIAVADLYSTYWDYSTDGGTHWTTITRGSGSTGSFTAPDGEYADGDILVRQYDDTDHYSNGAQFGTAVTIDTTEPTGYVSSYPSFEGTGSPIATISGSLSAALGSGEYVEYTLNGGGSWSQASVSGATWTVSGATVSSGGAIGLRVTDTAGNIGSHGDDAAGYTVYIGDGYGGTFDAATMPHLRAGAGNDTINTAGNADGYLDGGGDSDTFTVSGSVSGTIDGGAGNDTLTITGATSGTIHGSGGVDAITLNGAVSGDIDGGDGADTILVYATLEAAGGIIGGEGDDIVTVFSLMSGAMTGGAGNDLLNVDGVTAGSIDGGDGNDQMTLTNTVSGIVDSGGDNDILTIAGVVTGNVSGGGGDDTIGLAAIPTGSVGGGSGTDTLIFNTTSQDITLSTLLTHLFSFEKLALGNSNTLRVGASDITTLSSGYAEITGSTGAHLYLSGQWVEVDVVDADYDTYALGSATVRVQTAAGLAVHLDTA</sequence>
<keyword evidence="1" id="KW-0732">Signal</keyword>
<dbReference type="SUPFAM" id="SSF51120">
    <property type="entry name" value="beta-Roll"/>
    <property type="match status" value="1"/>
</dbReference>
<gene>
    <name evidence="6" type="ORF">SAMN05216552_100120</name>
</gene>
<dbReference type="Gene3D" id="2.60.40.10">
    <property type="entry name" value="Immunoglobulins"/>
    <property type="match status" value="5"/>
</dbReference>
<evidence type="ECO:0000256" key="1">
    <source>
        <dbReference type="ARBA" id="ARBA00022729"/>
    </source>
</evidence>
<reference evidence="7" key="1">
    <citation type="submission" date="2016-10" db="EMBL/GenBank/DDBJ databases">
        <authorList>
            <person name="Varghese N."/>
            <person name="Submissions S."/>
        </authorList>
    </citation>
    <scope>NUCLEOTIDE SEQUENCE [LARGE SCALE GENOMIC DNA]</scope>
    <source>
        <strain evidence="7">CGMCC 1.11014</strain>
    </source>
</reference>
<dbReference type="Pfam" id="PF19077">
    <property type="entry name" value="Big_13"/>
    <property type="match status" value="1"/>
</dbReference>
<dbReference type="Gene3D" id="2.60.40.1220">
    <property type="match status" value="5"/>
</dbReference>
<dbReference type="InterPro" id="IPR044016">
    <property type="entry name" value="Big_13"/>
</dbReference>
<feature type="domain" description="SbsA Ig-like" evidence="3">
    <location>
        <begin position="2"/>
        <end position="128"/>
    </location>
</feature>
<feature type="region of interest" description="Disordered" evidence="2">
    <location>
        <begin position="1565"/>
        <end position="1584"/>
    </location>
</feature>
<evidence type="ECO:0000313" key="7">
    <source>
        <dbReference type="Proteomes" id="UP000199391"/>
    </source>
</evidence>
<proteinExistence type="predicted"/>
<feature type="domain" description="Bacterial Ig-like" evidence="5">
    <location>
        <begin position="839"/>
        <end position="938"/>
    </location>
</feature>
<dbReference type="Proteomes" id="UP000199391">
    <property type="component" value="Unassembled WGS sequence"/>
</dbReference>
<dbReference type="Pfam" id="PF19078">
    <property type="entry name" value="Big_12"/>
    <property type="match status" value="5"/>
</dbReference>
<evidence type="ECO:0000259" key="5">
    <source>
        <dbReference type="Pfam" id="PF19078"/>
    </source>
</evidence>
<dbReference type="InterPro" id="IPR014755">
    <property type="entry name" value="Cu-Rt/internalin_Ig-like"/>
</dbReference>
<evidence type="ECO:0000313" key="6">
    <source>
        <dbReference type="EMBL" id="SFU27137.1"/>
    </source>
</evidence>
<feature type="domain" description="Bacterial Ig-like" evidence="5">
    <location>
        <begin position="537"/>
        <end position="632"/>
    </location>
</feature>
<dbReference type="PRINTS" id="PR00313">
    <property type="entry name" value="CABNDNGRPT"/>
</dbReference>
<protein>
    <submittedName>
        <fullName evidence="6">Ig-like domain-containing protein</fullName>
    </submittedName>
</protein>
<dbReference type="SUPFAM" id="SSF110296">
    <property type="entry name" value="Oligoxyloglucan reducing end-specific cellobiohydrolase"/>
    <property type="match status" value="1"/>
</dbReference>
<dbReference type="STRING" id="1035707.SAMN05216552_100120"/>
<feature type="compositionally biased region" description="Polar residues" evidence="2">
    <location>
        <begin position="1568"/>
        <end position="1584"/>
    </location>
</feature>
<dbReference type="PANTHER" id="PTHR34677">
    <property type="match status" value="1"/>
</dbReference>
<dbReference type="PANTHER" id="PTHR34677:SF3">
    <property type="entry name" value="BACTERIAL IG-LIKE DOMAIN-CONTAINING PROTEIN"/>
    <property type="match status" value="1"/>
</dbReference>